<gene>
    <name evidence="1" type="ORF">OUZ56_021144</name>
</gene>
<comment type="caution">
    <text evidence="1">The sequence shown here is derived from an EMBL/GenBank/DDBJ whole genome shotgun (WGS) entry which is preliminary data.</text>
</comment>
<evidence type="ECO:0000313" key="2">
    <source>
        <dbReference type="Proteomes" id="UP001234178"/>
    </source>
</evidence>
<evidence type="ECO:0000313" key="1">
    <source>
        <dbReference type="EMBL" id="KAK4012042.1"/>
    </source>
</evidence>
<keyword evidence="2" id="KW-1185">Reference proteome</keyword>
<sequence>MDRRKATLPLSLSPPSQSSVLIDLLTIVPPPTLKAIDIDFVTLDYYIVLNLDVLLWKIAIDVNSPCGFYGAAAAVKRSFISLLLPFVVIDPNPFTRIRFVDNQRGNPRPMEVVSRRIFKDRRKGSLGPSKRESGI</sequence>
<accession>A0ABQ9ZGI6</accession>
<proteinExistence type="predicted"/>
<reference evidence="1 2" key="1">
    <citation type="journal article" date="2023" name="Nucleic Acids Res.">
        <title>The hologenome of Daphnia magna reveals possible DNA methylation and microbiome-mediated evolution of the host genome.</title>
        <authorList>
            <person name="Chaturvedi A."/>
            <person name="Li X."/>
            <person name="Dhandapani V."/>
            <person name="Marshall H."/>
            <person name="Kissane S."/>
            <person name="Cuenca-Cambronero M."/>
            <person name="Asole G."/>
            <person name="Calvet F."/>
            <person name="Ruiz-Romero M."/>
            <person name="Marangio P."/>
            <person name="Guigo R."/>
            <person name="Rago D."/>
            <person name="Mirbahai L."/>
            <person name="Eastwood N."/>
            <person name="Colbourne J.K."/>
            <person name="Zhou J."/>
            <person name="Mallon E."/>
            <person name="Orsini L."/>
        </authorList>
    </citation>
    <scope>NUCLEOTIDE SEQUENCE [LARGE SCALE GENOMIC DNA]</scope>
    <source>
        <strain evidence="1">LRV0_1</strain>
    </source>
</reference>
<dbReference type="Proteomes" id="UP001234178">
    <property type="component" value="Unassembled WGS sequence"/>
</dbReference>
<dbReference type="EMBL" id="JAOYFB010000003">
    <property type="protein sequence ID" value="KAK4012042.1"/>
    <property type="molecule type" value="Genomic_DNA"/>
</dbReference>
<protein>
    <submittedName>
        <fullName evidence="1">Uncharacterized protein</fullName>
    </submittedName>
</protein>
<name>A0ABQ9ZGI6_9CRUS</name>
<organism evidence="1 2">
    <name type="scientific">Daphnia magna</name>
    <dbReference type="NCBI Taxonomy" id="35525"/>
    <lineage>
        <taxon>Eukaryota</taxon>
        <taxon>Metazoa</taxon>
        <taxon>Ecdysozoa</taxon>
        <taxon>Arthropoda</taxon>
        <taxon>Crustacea</taxon>
        <taxon>Branchiopoda</taxon>
        <taxon>Diplostraca</taxon>
        <taxon>Cladocera</taxon>
        <taxon>Anomopoda</taxon>
        <taxon>Daphniidae</taxon>
        <taxon>Daphnia</taxon>
    </lineage>
</organism>